<keyword evidence="3" id="KW-1185">Reference proteome</keyword>
<dbReference type="RefSeq" id="WP_188229500.1">
    <property type="nucleotide sequence ID" value="NZ_JACVXB010000002.1"/>
</dbReference>
<feature type="transmembrane region" description="Helical" evidence="1">
    <location>
        <begin position="55"/>
        <end position="75"/>
    </location>
</feature>
<evidence type="ECO:0000313" key="3">
    <source>
        <dbReference type="Proteomes" id="UP000600588"/>
    </source>
</evidence>
<name>A0A8J6Q6C6_9FLAO</name>
<keyword evidence="1" id="KW-0472">Membrane</keyword>
<keyword evidence="1" id="KW-1133">Transmembrane helix</keyword>
<dbReference type="AlphaFoldDB" id="A0A8J6Q6C6"/>
<reference evidence="2 3" key="1">
    <citation type="submission" date="2020-09" db="EMBL/GenBank/DDBJ databases">
        <title>TT11 complete genome.</title>
        <authorList>
            <person name="Wu Z."/>
        </authorList>
    </citation>
    <scope>NUCLEOTIDE SEQUENCE [LARGE SCALE GENOMIC DNA]</scope>
    <source>
        <strain evidence="2 3">TT11</strain>
    </source>
</reference>
<comment type="caution">
    <text evidence="2">The sequence shown here is derived from an EMBL/GenBank/DDBJ whole genome shotgun (WGS) entry which is preliminary data.</text>
</comment>
<dbReference type="EMBL" id="JACVXB010000002">
    <property type="protein sequence ID" value="MBD0831708.1"/>
    <property type="molecule type" value="Genomic_DNA"/>
</dbReference>
<proteinExistence type="predicted"/>
<evidence type="ECO:0000256" key="1">
    <source>
        <dbReference type="SAM" id="Phobius"/>
    </source>
</evidence>
<protein>
    <submittedName>
        <fullName evidence="2">Uncharacterized protein</fullName>
    </submittedName>
</protein>
<accession>A0A8J6Q6C6</accession>
<sequence length="173" mass="19282">MRQTLTIFAVIASVFTIIFSVLPISNLAIFPGIAALLLAGGAFYLSKKSGEVKKLIPFSFILTTLALLLTFYKAIFTTTEVEDTQALETKEIQFEEAAIEELESLDLEIDESELKELEDIEIDASEIEEIEIDASEIESINIDDAEIESLEINENDIIETEIESSDLENLEIN</sequence>
<gene>
    <name evidence="2" type="ORF">ICJ83_06140</name>
</gene>
<organism evidence="2 3">
    <name type="scientific">Aestuariibaculum sediminum</name>
    <dbReference type="NCBI Taxonomy" id="2770637"/>
    <lineage>
        <taxon>Bacteria</taxon>
        <taxon>Pseudomonadati</taxon>
        <taxon>Bacteroidota</taxon>
        <taxon>Flavobacteriia</taxon>
        <taxon>Flavobacteriales</taxon>
        <taxon>Flavobacteriaceae</taxon>
    </lineage>
</organism>
<keyword evidence="1" id="KW-0812">Transmembrane</keyword>
<dbReference type="Proteomes" id="UP000600588">
    <property type="component" value="Unassembled WGS sequence"/>
</dbReference>
<feature type="transmembrane region" description="Helical" evidence="1">
    <location>
        <begin position="28"/>
        <end position="46"/>
    </location>
</feature>
<evidence type="ECO:0000313" key="2">
    <source>
        <dbReference type="EMBL" id="MBD0831708.1"/>
    </source>
</evidence>